<gene>
    <name evidence="2" type="ORF">LCGC14_1508060</name>
</gene>
<organism evidence="2">
    <name type="scientific">marine sediment metagenome</name>
    <dbReference type="NCBI Taxonomy" id="412755"/>
    <lineage>
        <taxon>unclassified sequences</taxon>
        <taxon>metagenomes</taxon>
        <taxon>ecological metagenomes</taxon>
    </lineage>
</organism>
<reference evidence="2" key="1">
    <citation type="journal article" date="2015" name="Nature">
        <title>Complex archaea that bridge the gap between prokaryotes and eukaryotes.</title>
        <authorList>
            <person name="Spang A."/>
            <person name="Saw J.H."/>
            <person name="Jorgensen S.L."/>
            <person name="Zaremba-Niedzwiedzka K."/>
            <person name="Martijn J."/>
            <person name="Lind A.E."/>
            <person name="van Eijk R."/>
            <person name="Schleper C."/>
            <person name="Guy L."/>
            <person name="Ettema T.J."/>
        </authorList>
    </citation>
    <scope>NUCLEOTIDE SEQUENCE</scope>
</reference>
<name>A0A0F9LHN4_9ZZZZ</name>
<feature type="region of interest" description="Disordered" evidence="1">
    <location>
        <begin position="147"/>
        <end position="168"/>
    </location>
</feature>
<accession>A0A0F9LHN4</accession>
<dbReference type="EMBL" id="LAZR01011035">
    <property type="protein sequence ID" value="KKM63780.1"/>
    <property type="molecule type" value="Genomic_DNA"/>
</dbReference>
<evidence type="ECO:0000256" key="1">
    <source>
        <dbReference type="SAM" id="MobiDB-lite"/>
    </source>
</evidence>
<sequence length="359" mass="38184">MCCDSPPPPPDLGPMAEASEEVARIAQETQREQLAWAKEQDTMNRATLQTVLDVQLPAMQDQFENAREDRERWENVFRPLEDEFIAEAKAYDTPERREQYRSAAMADQTQAFDASRQNALQRLEGYGIDPSESRSQALDIGVRTAQAASTAGAASRSDRQTEDRGRQLQGQAIQLGRGLPGQVGAGYAGAVGAGSQAVGGANQTTGTSSAALSAPGAWGNQALSGYNQSANINNMGYGNDMQQYNANVAQTTGMLQGIGGIAGMIPGIKDGGYISEGMAINPNGGMDIEGEFSEVGDVDTGLGDGSGRDDNVPALLSDGEYVIPADVVRAKGEEFFDRLLEQYHEGPAPDSLKQDRKAA</sequence>
<comment type="caution">
    <text evidence="2">The sequence shown here is derived from an EMBL/GenBank/DDBJ whole genome shotgun (WGS) entry which is preliminary data.</text>
</comment>
<proteinExistence type="predicted"/>
<dbReference type="AlphaFoldDB" id="A0A0F9LHN4"/>
<feature type="compositionally biased region" description="Basic and acidic residues" evidence="1">
    <location>
        <begin position="156"/>
        <end position="166"/>
    </location>
</feature>
<protein>
    <submittedName>
        <fullName evidence="2">Uncharacterized protein</fullName>
    </submittedName>
</protein>
<evidence type="ECO:0000313" key="2">
    <source>
        <dbReference type="EMBL" id="KKM63780.1"/>
    </source>
</evidence>